<evidence type="ECO:0000256" key="2">
    <source>
        <dbReference type="ARBA" id="ARBA00022485"/>
    </source>
</evidence>
<dbReference type="PROSITE" id="PS01305">
    <property type="entry name" value="MOAA_NIFB_PQQE"/>
    <property type="match status" value="1"/>
</dbReference>
<evidence type="ECO:0000313" key="9">
    <source>
        <dbReference type="Proteomes" id="UP000094652"/>
    </source>
</evidence>
<evidence type="ECO:0000313" key="8">
    <source>
        <dbReference type="EMBL" id="AOR23061.1"/>
    </source>
</evidence>
<feature type="domain" description="Radical SAM core" evidence="7">
    <location>
        <begin position="1"/>
        <end position="205"/>
    </location>
</feature>
<dbReference type="PANTHER" id="PTHR43787">
    <property type="entry name" value="FEMO COFACTOR BIOSYNTHESIS PROTEIN NIFB-RELATED"/>
    <property type="match status" value="1"/>
</dbReference>
<keyword evidence="3" id="KW-0949">S-adenosyl-L-methionine</keyword>
<reference evidence="9" key="1">
    <citation type="submission" date="2016-09" db="EMBL/GenBank/DDBJ databases">
        <title>Genomics of Clostridium taeniosporum, an organism which forms endospores with ribbon-like appendages.</title>
        <authorList>
            <person name="Walker J.R."/>
        </authorList>
    </citation>
    <scope>NUCLEOTIDE SEQUENCE [LARGE SCALE GENOMIC DNA]</scope>
    <source>
        <strain evidence="9">1/k</strain>
    </source>
</reference>
<name>A0A1D7XI94_9CLOT</name>
<evidence type="ECO:0000256" key="6">
    <source>
        <dbReference type="ARBA" id="ARBA00023014"/>
    </source>
</evidence>
<sequence>MRKFKRVYIEITNVCNLQCNFCPKTTRKLMFMDEKSFEHILSCIKPYSDYVYFHLMGEPFLNSNIEKFLELSDKYKVKANITTNGTLIKNVKDILIKSQALRQVNISLHSFEANNSEVKFEDYLQNIIEFCKEATEKSNIICSLRLWNLDTKYKASNNMNIDIFRILEEEFNLTYNLKDSLKGKNSVKLSQNLYLSMGEKFKWPSINSKEIGERAFCYGLRDQIGILVDGTVVPCCLDSEGKIPLGNIFENNLDEILKSKRAKDMYDGFSRRVAVEELCKKCGFINRVR</sequence>
<dbReference type="STRING" id="394958.BGI42_04710"/>
<dbReference type="Gene3D" id="3.20.20.70">
    <property type="entry name" value="Aldolase class I"/>
    <property type="match status" value="1"/>
</dbReference>
<dbReference type="Proteomes" id="UP000094652">
    <property type="component" value="Chromosome"/>
</dbReference>
<dbReference type="InterPro" id="IPR000385">
    <property type="entry name" value="MoaA_NifB_PqqE_Fe-S-bd_CS"/>
</dbReference>
<dbReference type="InterPro" id="IPR007197">
    <property type="entry name" value="rSAM"/>
</dbReference>
<dbReference type="RefSeq" id="WP_069679216.1">
    <property type="nucleotide sequence ID" value="NZ_CP017253.2"/>
</dbReference>
<evidence type="ECO:0000256" key="3">
    <source>
        <dbReference type="ARBA" id="ARBA00022691"/>
    </source>
</evidence>
<dbReference type="CDD" id="cd21122">
    <property type="entry name" value="SPASM_rSAM"/>
    <property type="match status" value="1"/>
</dbReference>
<evidence type="ECO:0000256" key="4">
    <source>
        <dbReference type="ARBA" id="ARBA00022723"/>
    </source>
</evidence>
<protein>
    <submittedName>
        <fullName evidence="8">Radical SAM protein</fullName>
    </submittedName>
</protein>
<dbReference type="InterPro" id="IPR013785">
    <property type="entry name" value="Aldolase_TIM"/>
</dbReference>
<dbReference type="SUPFAM" id="SSF102114">
    <property type="entry name" value="Radical SAM enzymes"/>
    <property type="match status" value="1"/>
</dbReference>
<dbReference type="InterPro" id="IPR023885">
    <property type="entry name" value="4Fe4S-binding_SPASM_dom"/>
</dbReference>
<evidence type="ECO:0000256" key="5">
    <source>
        <dbReference type="ARBA" id="ARBA00023004"/>
    </source>
</evidence>
<dbReference type="GO" id="GO:0046872">
    <property type="term" value="F:metal ion binding"/>
    <property type="evidence" value="ECO:0007669"/>
    <property type="project" value="UniProtKB-KW"/>
</dbReference>
<proteinExistence type="predicted"/>
<accession>A0A1D7XI94</accession>
<dbReference type="OrthoDB" id="9805809at2"/>
<keyword evidence="9" id="KW-1185">Reference proteome</keyword>
<dbReference type="GO" id="GO:0003824">
    <property type="term" value="F:catalytic activity"/>
    <property type="evidence" value="ECO:0007669"/>
    <property type="project" value="InterPro"/>
</dbReference>
<comment type="cofactor">
    <cofactor evidence="1">
        <name>[4Fe-4S] cluster</name>
        <dbReference type="ChEBI" id="CHEBI:49883"/>
    </cofactor>
</comment>
<evidence type="ECO:0000256" key="1">
    <source>
        <dbReference type="ARBA" id="ARBA00001966"/>
    </source>
</evidence>
<keyword evidence="5" id="KW-0408">Iron</keyword>
<dbReference type="AlphaFoldDB" id="A0A1D7XI94"/>
<dbReference type="KEGG" id="ctae:BGI42_04710"/>
<dbReference type="Pfam" id="PF13186">
    <property type="entry name" value="SPASM"/>
    <property type="match status" value="1"/>
</dbReference>
<evidence type="ECO:0000259" key="7">
    <source>
        <dbReference type="PROSITE" id="PS51918"/>
    </source>
</evidence>
<keyword evidence="2" id="KW-0004">4Fe-4S</keyword>
<dbReference type="Pfam" id="PF04055">
    <property type="entry name" value="Radical_SAM"/>
    <property type="match status" value="1"/>
</dbReference>
<keyword evidence="6" id="KW-0411">Iron-sulfur</keyword>
<dbReference type="PROSITE" id="PS51918">
    <property type="entry name" value="RADICAL_SAM"/>
    <property type="match status" value="1"/>
</dbReference>
<dbReference type="EMBL" id="CP017253">
    <property type="protein sequence ID" value="AOR23061.1"/>
    <property type="molecule type" value="Genomic_DNA"/>
</dbReference>
<dbReference type="PANTHER" id="PTHR43787:SF10">
    <property type="entry name" value="COFACTOR MODIFYING PROTEIN"/>
    <property type="match status" value="1"/>
</dbReference>
<keyword evidence="4" id="KW-0479">Metal-binding</keyword>
<dbReference type="SFLD" id="SFLDG01067">
    <property type="entry name" value="SPASM/twitch_domain_containing"/>
    <property type="match status" value="1"/>
</dbReference>
<dbReference type="CDD" id="cd01335">
    <property type="entry name" value="Radical_SAM"/>
    <property type="match status" value="1"/>
</dbReference>
<organism evidence="8 9">
    <name type="scientific">Clostridium taeniosporum</name>
    <dbReference type="NCBI Taxonomy" id="394958"/>
    <lineage>
        <taxon>Bacteria</taxon>
        <taxon>Bacillati</taxon>
        <taxon>Bacillota</taxon>
        <taxon>Clostridia</taxon>
        <taxon>Eubacteriales</taxon>
        <taxon>Clostridiaceae</taxon>
        <taxon>Clostridium</taxon>
    </lineage>
</organism>
<dbReference type="SFLD" id="SFLDS00029">
    <property type="entry name" value="Radical_SAM"/>
    <property type="match status" value="1"/>
</dbReference>
<gene>
    <name evidence="8" type="ORF">BGI42_04710</name>
</gene>
<dbReference type="InterPro" id="IPR058240">
    <property type="entry name" value="rSAM_sf"/>
</dbReference>
<dbReference type="GO" id="GO:0051539">
    <property type="term" value="F:4 iron, 4 sulfur cluster binding"/>
    <property type="evidence" value="ECO:0007669"/>
    <property type="project" value="UniProtKB-KW"/>
</dbReference>